<protein>
    <submittedName>
        <fullName evidence="3">RNA-binding protein</fullName>
    </submittedName>
</protein>
<dbReference type="PANTHER" id="PTHR37296">
    <property type="entry name" value="CONSERVED VIRULENCE FACTOR B"/>
    <property type="match status" value="1"/>
</dbReference>
<dbReference type="KEGG" id="xak:KIMC2_11110"/>
<dbReference type="InterPro" id="IPR012340">
    <property type="entry name" value="NA-bd_OB-fold"/>
</dbReference>
<accession>A0AAU9CRJ2</accession>
<dbReference type="GO" id="GO:0003676">
    <property type="term" value="F:nucleic acid binding"/>
    <property type="evidence" value="ECO:0007669"/>
    <property type="project" value="InterPro"/>
</dbReference>
<sequence>MKNGEILEVTVKEIKDNTVIGLVDEQNVYVRAKDISLLEPEKKYFGFLYLNRHGEWCVDTTIPKASLKSFGWGKVETVDHSSGVFVSIGLADKDILVSLDDLPDNSRDWPQVDDELIVRLERDNKDRLWGKLATDEDLISGGFISFDHKFKQNEMVSGHVYHLGKTGVFILLKEGRFAYLHHTEMEENVHLGQEITGRIIGFGAHDRINISLLKNAYARIDDDAAMILAAIKFTPDKKLLLSDSSTPKEIKDKFGISKSSFKRAVGHLLKQNLITSENGYLKIKS</sequence>
<evidence type="ECO:0000313" key="4">
    <source>
        <dbReference type="Proteomes" id="UP001321804"/>
    </source>
</evidence>
<dbReference type="Gene3D" id="2.40.50.140">
    <property type="entry name" value="Nucleic acid-binding proteins"/>
    <property type="match status" value="2"/>
</dbReference>
<proteinExistence type="inferred from homology"/>
<organism evidence="3 4">
    <name type="scientific">Xylocopilactobacillus apis</name>
    <dbReference type="NCBI Taxonomy" id="2932183"/>
    <lineage>
        <taxon>Bacteria</taxon>
        <taxon>Bacillati</taxon>
        <taxon>Bacillota</taxon>
        <taxon>Bacilli</taxon>
        <taxon>Lactobacillales</taxon>
        <taxon>Lactobacillaceae</taxon>
        <taxon>Xylocopilactobacillus</taxon>
    </lineage>
</organism>
<feature type="domain" description="S1 motif" evidence="2">
    <location>
        <begin position="153"/>
        <end position="213"/>
    </location>
</feature>
<dbReference type="SUPFAM" id="SSF50249">
    <property type="entry name" value="Nucleic acid-binding proteins"/>
    <property type="match status" value="1"/>
</dbReference>
<evidence type="ECO:0000313" key="3">
    <source>
        <dbReference type="EMBL" id="BDR56549.1"/>
    </source>
</evidence>
<dbReference type="Pfam" id="PF21191">
    <property type="entry name" value="CvfB_1st"/>
    <property type="match status" value="1"/>
</dbReference>
<dbReference type="InterPro" id="IPR040764">
    <property type="entry name" value="CvfB_WH"/>
</dbReference>
<dbReference type="RefSeq" id="WP_317694796.1">
    <property type="nucleotide sequence ID" value="NZ_AP026801.1"/>
</dbReference>
<dbReference type="InterPro" id="IPR048588">
    <property type="entry name" value="CvfB_S1_2nd"/>
</dbReference>
<dbReference type="Pfam" id="PF17783">
    <property type="entry name" value="WHD_CvfB"/>
    <property type="match status" value="1"/>
</dbReference>
<dbReference type="InterPro" id="IPR014464">
    <property type="entry name" value="CvfB_fam"/>
</dbReference>
<evidence type="ECO:0000259" key="2">
    <source>
        <dbReference type="PROSITE" id="PS50126"/>
    </source>
</evidence>
<dbReference type="InterPro" id="IPR036388">
    <property type="entry name" value="WH-like_DNA-bd_sf"/>
</dbReference>
<gene>
    <name evidence="3" type="ORF">KIMC2_11110</name>
</gene>
<dbReference type="AlphaFoldDB" id="A0AAU9CRJ2"/>
<dbReference type="PIRSF" id="PIRSF012524">
    <property type="entry name" value="YitL_S1"/>
    <property type="match status" value="1"/>
</dbReference>
<dbReference type="InterPro" id="IPR048587">
    <property type="entry name" value="CvfB_S1_3rd"/>
</dbReference>
<comment type="similarity">
    <text evidence="1">Belongs to the CvfB family.</text>
</comment>
<evidence type="ECO:0000256" key="1">
    <source>
        <dbReference type="PIRNR" id="PIRNR012524"/>
    </source>
</evidence>
<dbReference type="SMART" id="SM00316">
    <property type="entry name" value="S1"/>
    <property type="match status" value="2"/>
</dbReference>
<keyword evidence="4" id="KW-1185">Reference proteome</keyword>
<dbReference type="PROSITE" id="PS50126">
    <property type="entry name" value="S1"/>
    <property type="match status" value="1"/>
</dbReference>
<dbReference type="EMBL" id="AP026801">
    <property type="protein sequence ID" value="BDR56549.1"/>
    <property type="molecule type" value="Genomic_DNA"/>
</dbReference>
<dbReference type="InterPro" id="IPR003029">
    <property type="entry name" value="S1_domain"/>
</dbReference>
<dbReference type="Pfam" id="PF21543">
    <property type="entry name" value="CvfB_2nd"/>
    <property type="match status" value="1"/>
</dbReference>
<dbReference type="Proteomes" id="UP001321804">
    <property type="component" value="Chromosome"/>
</dbReference>
<reference evidence="3 4" key="1">
    <citation type="journal article" date="2023" name="Microbiol. Spectr.">
        <title>Symbiosis of Carpenter Bees with Uncharacterized Lactic Acid Bacteria Showing NAD Auxotrophy.</title>
        <authorList>
            <person name="Kawasaki S."/>
            <person name="Ozawa K."/>
            <person name="Mori T."/>
            <person name="Yamamoto A."/>
            <person name="Ito M."/>
            <person name="Ohkuma M."/>
            <person name="Sakamoto M."/>
            <person name="Matsutani M."/>
        </authorList>
    </citation>
    <scope>NUCLEOTIDE SEQUENCE [LARGE SCALE GENOMIC DNA]</scope>
    <source>
        <strain evidence="3 4">KimC2</strain>
    </source>
</reference>
<dbReference type="Gene3D" id="1.10.10.10">
    <property type="entry name" value="Winged helix-like DNA-binding domain superfamily/Winged helix DNA-binding domain"/>
    <property type="match status" value="1"/>
</dbReference>
<name>A0AAU9CRJ2_9LACO</name>
<dbReference type="PANTHER" id="PTHR37296:SF1">
    <property type="entry name" value="CONSERVED VIRULENCE FACTOR B"/>
    <property type="match status" value="1"/>
</dbReference>